<evidence type="ECO:0000313" key="1">
    <source>
        <dbReference type="EMBL" id="KAK3779255.1"/>
    </source>
</evidence>
<name>A0AAE1A120_9GAST</name>
<reference evidence="1" key="1">
    <citation type="journal article" date="2023" name="G3 (Bethesda)">
        <title>A reference genome for the long-term kleptoplast-retaining sea slug Elysia crispata morphotype clarki.</title>
        <authorList>
            <person name="Eastman K.E."/>
            <person name="Pendleton A.L."/>
            <person name="Shaikh M.A."/>
            <person name="Suttiyut T."/>
            <person name="Ogas R."/>
            <person name="Tomko P."/>
            <person name="Gavelis G."/>
            <person name="Widhalm J.R."/>
            <person name="Wisecaver J.H."/>
        </authorList>
    </citation>
    <scope>NUCLEOTIDE SEQUENCE</scope>
    <source>
        <strain evidence="1">ECLA1</strain>
    </source>
</reference>
<gene>
    <name evidence="1" type="ORF">RRG08_057626</name>
</gene>
<comment type="caution">
    <text evidence="1">The sequence shown here is derived from an EMBL/GenBank/DDBJ whole genome shotgun (WGS) entry which is preliminary data.</text>
</comment>
<proteinExistence type="predicted"/>
<keyword evidence="2" id="KW-1185">Reference proteome</keyword>
<organism evidence="1 2">
    <name type="scientific">Elysia crispata</name>
    <name type="common">lettuce slug</name>
    <dbReference type="NCBI Taxonomy" id="231223"/>
    <lineage>
        <taxon>Eukaryota</taxon>
        <taxon>Metazoa</taxon>
        <taxon>Spiralia</taxon>
        <taxon>Lophotrochozoa</taxon>
        <taxon>Mollusca</taxon>
        <taxon>Gastropoda</taxon>
        <taxon>Heterobranchia</taxon>
        <taxon>Euthyneura</taxon>
        <taxon>Panpulmonata</taxon>
        <taxon>Sacoglossa</taxon>
        <taxon>Placobranchoidea</taxon>
        <taxon>Plakobranchidae</taxon>
        <taxon>Elysia</taxon>
    </lineage>
</organism>
<sequence length="88" mass="9749">MVPAAPGLGLLPLPPFTTMSRQVEESSVRFYVTRSWLGRQCDCLCVCVCYCLQASLFLQQQRCSERQADPALTTVRSAGSKHQTQSLP</sequence>
<accession>A0AAE1A120</accession>
<dbReference type="Proteomes" id="UP001283361">
    <property type="component" value="Unassembled WGS sequence"/>
</dbReference>
<dbReference type="AlphaFoldDB" id="A0AAE1A120"/>
<protein>
    <submittedName>
        <fullName evidence="1">Uncharacterized protein</fullName>
    </submittedName>
</protein>
<evidence type="ECO:0000313" key="2">
    <source>
        <dbReference type="Proteomes" id="UP001283361"/>
    </source>
</evidence>
<dbReference type="EMBL" id="JAWDGP010002856">
    <property type="protein sequence ID" value="KAK3779255.1"/>
    <property type="molecule type" value="Genomic_DNA"/>
</dbReference>